<comment type="caution">
    <text evidence="1">The sequence shown here is derived from an EMBL/GenBank/DDBJ whole genome shotgun (WGS) entry which is preliminary data.</text>
</comment>
<evidence type="ECO:0000313" key="2">
    <source>
        <dbReference type="Proteomes" id="UP001444071"/>
    </source>
</evidence>
<proteinExistence type="predicted"/>
<gene>
    <name evidence="1" type="ORF">XENORESO_015669</name>
</gene>
<organism evidence="1 2">
    <name type="scientific">Xenotaenia resolanae</name>
    <dbReference type="NCBI Taxonomy" id="208358"/>
    <lineage>
        <taxon>Eukaryota</taxon>
        <taxon>Metazoa</taxon>
        <taxon>Chordata</taxon>
        <taxon>Craniata</taxon>
        <taxon>Vertebrata</taxon>
        <taxon>Euteleostomi</taxon>
        <taxon>Actinopterygii</taxon>
        <taxon>Neopterygii</taxon>
        <taxon>Teleostei</taxon>
        <taxon>Neoteleostei</taxon>
        <taxon>Acanthomorphata</taxon>
        <taxon>Ovalentaria</taxon>
        <taxon>Atherinomorphae</taxon>
        <taxon>Cyprinodontiformes</taxon>
        <taxon>Goodeidae</taxon>
        <taxon>Xenotaenia</taxon>
    </lineage>
</organism>
<keyword evidence="2" id="KW-1185">Reference proteome</keyword>
<protein>
    <submittedName>
        <fullName evidence="1">Uncharacterized protein</fullName>
    </submittedName>
</protein>
<dbReference type="Proteomes" id="UP001444071">
    <property type="component" value="Unassembled WGS sequence"/>
</dbReference>
<sequence>MCGNHVCGFQQTGADFLNSICEEPSDLSATVGVLLKICINKECMLLTLFPESIRKPKRKLKHQKTLKKNIVDVSLQKNGHYPCLCNLFLTEFKNSFLLNAIK</sequence>
<accession>A0ABV0XAH6</accession>
<evidence type="ECO:0000313" key="1">
    <source>
        <dbReference type="EMBL" id="MEQ2278288.1"/>
    </source>
</evidence>
<reference evidence="1 2" key="1">
    <citation type="submission" date="2021-06" db="EMBL/GenBank/DDBJ databases">
        <authorList>
            <person name="Palmer J.M."/>
        </authorList>
    </citation>
    <scope>NUCLEOTIDE SEQUENCE [LARGE SCALE GENOMIC DNA]</scope>
    <source>
        <strain evidence="1 2">XR_2019</strain>
        <tissue evidence="1">Muscle</tissue>
    </source>
</reference>
<dbReference type="EMBL" id="JAHRIM010095163">
    <property type="protein sequence ID" value="MEQ2278288.1"/>
    <property type="molecule type" value="Genomic_DNA"/>
</dbReference>
<name>A0ABV0XAH6_9TELE</name>